<keyword evidence="5" id="KW-0573">Peptidoglycan synthesis</keyword>
<feature type="transmembrane region" description="Helical" evidence="9">
    <location>
        <begin position="103"/>
        <end position="126"/>
    </location>
</feature>
<sequence>MTEPAEPASAGSEQPRPRHSLRRSSAIMASGTATSRVLGLVRNMLLVAAIGLNADAANAYDAANRLPNAFFAILAAGVLNAALVPQIVKALHREGGERTVDRILTIGGVITLGATIAFTVTAQAWIALYTDGWSPEMLALGTAFAYWCIPQLFFYGLYTLLGQVLNAKSQFGPFMWAPVLNNIVSIVGLLVFLAVFGPFDTANPLAPEEWTPGAIALIGGTATLGIAAQALILIVPLVRGGYRWHWRWRGPKGELTVIGRVASWALAAVAVEQVGVLLVMQVASAAATAPGADAGGEIAGNAAYFQALSLYLVPHSVITISLATAMYTAMAGHVTRGDMASLRRDLSHGLRTVGVLTVFATAAMILFAPYIVRAILITATVEEVQSVAWVMSAMVLGLVPLGATVLFKRVYFVLEEARSIFYMHIPMTIAWVGIAWAFRLWTEPRWWTVGVGLGLAMSNVVGVVLRAGGLSRRIGGLDGRRVLVLHAKAALAVLVASGVVWALMLTVPPIQDLEGVGGRIAAVAVVAGGGLILLGVYAGGLWLLRVQEARDAAQPILRRLGRG</sequence>
<dbReference type="PANTHER" id="PTHR47019:SF1">
    <property type="entry name" value="LIPID II FLIPPASE MURJ"/>
    <property type="match status" value="1"/>
</dbReference>
<keyword evidence="7 9" id="KW-0472">Membrane</keyword>
<dbReference type="InterPro" id="IPR051050">
    <property type="entry name" value="Lipid_II_flippase_MurJ/MviN"/>
</dbReference>
<feature type="transmembrane region" description="Helical" evidence="9">
    <location>
        <begin position="70"/>
        <end position="91"/>
    </location>
</feature>
<evidence type="ECO:0000313" key="11">
    <source>
        <dbReference type="Proteomes" id="UP001172708"/>
    </source>
</evidence>
<feature type="transmembrane region" description="Helical" evidence="9">
    <location>
        <begin position="173"/>
        <end position="195"/>
    </location>
</feature>
<feature type="transmembrane region" description="Helical" evidence="9">
    <location>
        <begin position="387"/>
        <end position="407"/>
    </location>
</feature>
<evidence type="ECO:0000256" key="4">
    <source>
        <dbReference type="ARBA" id="ARBA00022960"/>
    </source>
</evidence>
<keyword evidence="3 9" id="KW-0812">Transmembrane</keyword>
<comment type="subcellular location">
    <subcellularLocation>
        <location evidence="1">Cell membrane</location>
        <topology evidence="1">Multi-pass membrane protein</topology>
    </subcellularLocation>
</comment>
<keyword evidence="2" id="KW-1003">Cell membrane</keyword>
<feature type="transmembrane region" description="Helical" evidence="9">
    <location>
        <begin position="215"/>
        <end position="240"/>
    </location>
</feature>
<accession>A0ABT8GGC8</accession>
<protein>
    <submittedName>
        <fullName evidence="10">Lipid II flippase MurJ</fullName>
    </submittedName>
</protein>
<keyword evidence="6 9" id="KW-1133">Transmembrane helix</keyword>
<evidence type="ECO:0000256" key="9">
    <source>
        <dbReference type="SAM" id="Phobius"/>
    </source>
</evidence>
<feature type="transmembrane region" description="Helical" evidence="9">
    <location>
        <begin position="261"/>
        <end position="283"/>
    </location>
</feature>
<evidence type="ECO:0000256" key="2">
    <source>
        <dbReference type="ARBA" id="ARBA00022475"/>
    </source>
</evidence>
<feature type="region of interest" description="Disordered" evidence="8">
    <location>
        <begin position="1"/>
        <end position="25"/>
    </location>
</feature>
<evidence type="ECO:0000256" key="6">
    <source>
        <dbReference type="ARBA" id="ARBA00022989"/>
    </source>
</evidence>
<keyword evidence="11" id="KW-1185">Reference proteome</keyword>
<proteinExistence type="predicted"/>
<feature type="transmembrane region" description="Helical" evidence="9">
    <location>
        <begin position="520"/>
        <end position="544"/>
    </location>
</feature>
<dbReference type="Proteomes" id="UP001172708">
    <property type="component" value="Unassembled WGS sequence"/>
</dbReference>
<feature type="transmembrane region" description="Helical" evidence="9">
    <location>
        <begin position="138"/>
        <end position="161"/>
    </location>
</feature>
<feature type="transmembrane region" description="Helical" evidence="9">
    <location>
        <begin position="419"/>
        <end position="441"/>
    </location>
</feature>
<dbReference type="EMBL" id="JAUHQA010000001">
    <property type="protein sequence ID" value="MDN4480491.1"/>
    <property type="molecule type" value="Genomic_DNA"/>
</dbReference>
<name>A0ABT8GGC8_9MICO</name>
<comment type="caution">
    <text evidence="10">The sequence shown here is derived from an EMBL/GenBank/DDBJ whole genome shotgun (WGS) entry which is preliminary data.</text>
</comment>
<dbReference type="PANTHER" id="PTHR47019">
    <property type="entry name" value="LIPID II FLIPPASE MURJ"/>
    <property type="match status" value="1"/>
</dbReference>
<gene>
    <name evidence="10" type="ORF">QQX02_06090</name>
</gene>
<reference evidence="10" key="1">
    <citation type="submission" date="2023-06" db="EMBL/GenBank/DDBJ databases">
        <title>Egi l300058.</title>
        <authorList>
            <person name="Gao L."/>
            <person name="Fang B.-Z."/>
            <person name="Li W.-J."/>
        </authorList>
    </citation>
    <scope>NUCLEOTIDE SEQUENCE</scope>
    <source>
        <strain evidence="10">EGI L300058</strain>
    </source>
</reference>
<dbReference type="PRINTS" id="PR01806">
    <property type="entry name" value="VIRFACTRMVIN"/>
</dbReference>
<evidence type="ECO:0000313" key="10">
    <source>
        <dbReference type="EMBL" id="MDN4480491.1"/>
    </source>
</evidence>
<dbReference type="InterPro" id="IPR004268">
    <property type="entry name" value="MurJ"/>
</dbReference>
<evidence type="ECO:0000256" key="5">
    <source>
        <dbReference type="ARBA" id="ARBA00022984"/>
    </source>
</evidence>
<keyword evidence="4" id="KW-0133">Cell shape</keyword>
<organism evidence="10 11">
    <name type="scientific">Demequina muriae</name>
    <dbReference type="NCBI Taxonomy" id="3051664"/>
    <lineage>
        <taxon>Bacteria</taxon>
        <taxon>Bacillati</taxon>
        <taxon>Actinomycetota</taxon>
        <taxon>Actinomycetes</taxon>
        <taxon>Micrococcales</taxon>
        <taxon>Demequinaceae</taxon>
        <taxon>Demequina</taxon>
    </lineage>
</organism>
<evidence type="ECO:0000256" key="3">
    <source>
        <dbReference type="ARBA" id="ARBA00022692"/>
    </source>
</evidence>
<feature type="transmembrane region" description="Helical" evidence="9">
    <location>
        <begin position="350"/>
        <end position="372"/>
    </location>
</feature>
<feature type="transmembrane region" description="Helical" evidence="9">
    <location>
        <begin position="303"/>
        <end position="329"/>
    </location>
</feature>
<evidence type="ECO:0000256" key="7">
    <source>
        <dbReference type="ARBA" id="ARBA00023136"/>
    </source>
</evidence>
<evidence type="ECO:0000256" key="8">
    <source>
        <dbReference type="SAM" id="MobiDB-lite"/>
    </source>
</evidence>
<dbReference type="RefSeq" id="WP_301141902.1">
    <property type="nucleotide sequence ID" value="NZ_JAUHQA010000001.1"/>
</dbReference>
<feature type="transmembrane region" description="Helical" evidence="9">
    <location>
        <begin position="447"/>
        <end position="468"/>
    </location>
</feature>
<dbReference type="Pfam" id="PF03023">
    <property type="entry name" value="MurJ"/>
    <property type="match status" value="1"/>
</dbReference>
<evidence type="ECO:0000256" key="1">
    <source>
        <dbReference type="ARBA" id="ARBA00004651"/>
    </source>
</evidence>
<feature type="transmembrane region" description="Helical" evidence="9">
    <location>
        <begin position="489"/>
        <end position="508"/>
    </location>
</feature>